<sequence length="100" mass="11308">MFRAISYFFLVRVDRSELAATNRTANERSAFVRLLPLIGKDFTGKLALPFLRVWVRSLPATDFVDLKKVESCKAFDAFDAAFADVFSFLAMIFSVTRGCI</sequence>
<dbReference type="PATRIC" id="fig|1440763.5.peg.2007"/>
<accession>A0A0G9HBY9</accession>
<dbReference type="AlphaFoldDB" id="A0A0G9HBY9"/>
<organism evidence="1 2">
    <name type="scientific">Luteibacter rhizovicinus DSM 16549</name>
    <dbReference type="NCBI Taxonomy" id="1440763"/>
    <lineage>
        <taxon>Bacteria</taxon>
        <taxon>Pseudomonadati</taxon>
        <taxon>Pseudomonadota</taxon>
        <taxon>Gammaproteobacteria</taxon>
        <taxon>Lysobacterales</taxon>
        <taxon>Rhodanobacteraceae</taxon>
        <taxon>Luteibacter</taxon>
    </lineage>
</organism>
<name>A0A0G9HBY9_9GAMM</name>
<protein>
    <submittedName>
        <fullName evidence="1">Uncharacterized protein</fullName>
    </submittedName>
</protein>
<proteinExistence type="predicted"/>
<keyword evidence="2" id="KW-1185">Reference proteome</keyword>
<reference evidence="2" key="1">
    <citation type="submission" date="2016-09" db="EMBL/GenBank/DDBJ databases">
        <authorList>
            <person name="Lysoe E."/>
        </authorList>
    </citation>
    <scope>NUCLEOTIDE SEQUENCE [LARGE SCALE GENOMIC DNA]</scope>
    <source>
        <strain evidence="2">LJ96T</strain>
    </source>
</reference>
<evidence type="ECO:0000313" key="2">
    <source>
        <dbReference type="Proteomes" id="UP000182987"/>
    </source>
</evidence>
<evidence type="ECO:0000313" key="1">
    <source>
        <dbReference type="EMBL" id="APG05607.1"/>
    </source>
</evidence>
<dbReference type="Proteomes" id="UP000182987">
    <property type="component" value="Chromosome"/>
</dbReference>
<dbReference type="KEGG" id="lrz:BJI69_17985"/>
<dbReference type="EMBL" id="CP017480">
    <property type="protein sequence ID" value="APG05607.1"/>
    <property type="molecule type" value="Genomic_DNA"/>
</dbReference>
<dbReference type="RefSeq" id="WP_046967701.1">
    <property type="nucleotide sequence ID" value="NZ_CP017480.1"/>
</dbReference>
<gene>
    <name evidence="1" type="ORF">BJI69_17985</name>
</gene>